<keyword evidence="6" id="KW-0964">Secreted</keyword>
<keyword evidence="17" id="KW-0325">Glycoprotein</keyword>
<evidence type="ECO:0000256" key="16">
    <source>
        <dbReference type="ARBA" id="ARBA00023145"/>
    </source>
</evidence>
<dbReference type="Proteomes" id="UP000199021">
    <property type="component" value="Unassembled WGS sequence"/>
</dbReference>
<comment type="subunit">
    <text evidence="19">Homodimer. The monomeric form is inactive while the homodimer is active.</text>
</comment>
<evidence type="ECO:0000256" key="18">
    <source>
        <dbReference type="ARBA" id="ARBA00023228"/>
    </source>
</evidence>
<dbReference type="InParanoid" id="A0A1H9ICC4"/>
<feature type="domain" description="Peptidase M28" evidence="21">
    <location>
        <begin position="272"/>
        <end position="454"/>
    </location>
</feature>
<name>A0A1H9ICC4_9BACT</name>
<evidence type="ECO:0000256" key="14">
    <source>
        <dbReference type="ARBA" id="ARBA00023034"/>
    </source>
</evidence>
<dbReference type="OrthoDB" id="9769665at2"/>
<dbReference type="GO" id="GO:0070573">
    <property type="term" value="F:metallodipeptidase activity"/>
    <property type="evidence" value="ECO:0007669"/>
    <property type="project" value="InterPro"/>
</dbReference>
<comment type="subcellular location">
    <subcellularLocation>
        <location evidence="1">Endoplasmic reticulum</location>
    </subcellularLocation>
    <subcellularLocation>
        <location evidence="3">Golgi apparatus</location>
    </subcellularLocation>
    <subcellularLocation>
        <location evidence="2">Lysosome</location>
    </subcellularLocation>
    <subcellularLocation>
        <location evidence="4">Secreted</location>
    </subcellularLocation>
</comment>
<evidence type="ECO:0000256" key="8">
    <source>
        <dbReference type="ARBA" id="ARBA00022670"/>
    </source>
</evidence>
<evidence type="ECO:0000256" key="15">
    <source>
        <dbReference type="ARBA" id="ARBA00023049"/>
    </source>
</evidence>
<dbReference type="Pfam" id="PF04389">
    <property type="entry name" value="Peptidase_M28"/>
    <property type="match status" value="1"/>
</dbReference>
<keyword evidence="8" id="KW-0645">Protease</keyword>
<evidence type="ECO:0000313" key="22">
    <source>
        <dbReference type="EMBL" id="SEQ72200.1"/>
    </source>
</evidence>
<evidence type="ECO:0000256" key="7">
    <source>
        <dbReference type="ARBA" id="ARBA00022645"/>
    </source>
</evidence>
<evidence type="ECO:0000256" key="5">
    <source>
        <dbReference type="ARBA" id="ARBA00014116"/>
    </source>
</evidence>
<evidence type="ECO:0000259" key="21">
    <source>
        <dbReference type="Pfam" id="PF04389"/>
    </source>
</evidence>
<evidence type="ECO:0000256" key="20">
    <source>
        <dbReference type="ARBA" id="ARBA00033328"/>
    </source>
</evidence>
<keyword evidence="16" id="KW-0865">Zymogen</keyword>
<gene>
    <name evidence="22" type="ORF">SAMN05444359_114138</name>
</gene>
<keyword evidence="10" id="KW-0732">Signal</keyword>
<dbReference type="Gene3D" id="3.50.30.30">
    <property type="match status" value="1"/>
</dbReference>
<keyword evidence="7" id="KW-0121">Carboxypeptidase</keyword>
<dbReference type="GO" id="GO:0046872">
    <property type="term" value="F:metal ion binding"/>
    <property type="evidence" value="ECO:0007669"/>
    <property type="project" value="UniProtKB-KW"/>
</dbReference>
<reference evidence="23" key="1">
    <citation type="submission" date="2016-10" db="EMBL/GenBank/DDBJ databases">
        <authorList>
            <person name="Varghese N."/>
            <person name="Submissions S."/>
        </authorList>
    </citation>
    <scope>NUCLEOTIDE SEQUENCE [LARGE SCALE GENOMIC DNA]</scope>
    <source>
        <strain evidence="23">DSM 24740</strain>
    </source>
</reference>
<organism evidence="22 23">
    <name type="scientific">Neolewinella agarilytica</name>
    <dbReference type="NCBI Taxonomy" id="478744"/>
    <lineage>
        <taxon>Bacteria</taxon>
        <taxon>Pseudomonadati</taxon>
        <taxon>Bacteroidota</taxon>
        <taxon>Saprospiria</taxon>
        <taxon>Saprospirales</taxon>
        <taxon>Lewinellaceae</taxon>
        <taxon>Neolewinella</taxon>
    </lineage>
</organism>
<dbReference type="GO" id="GO:0006508">
    <property type="term" value="P:proteolysis"/>
    <property type="evidence" value="ECO:0007669"/>
    <property type="project" value="UniProtKB-KW"/>
</dbReference>
<dbReference type="PANTHER" id="PTHR12053">
    <property type="entry name" value="PROTEASE FAMILY M28 PLASMA GLUTAMATE CARBOXYPEPTIDASE-RELATED"/>
    <property type="match status" value="1"/>
</dbReference>
<dbReference type="AlphaFoldDB" id="A0A1H9ICC4"/>
<keyword evidence="11" id="KW-0378">Hydrolase</keyword>
<evidence type="ECO:0000256" key="12">
    <source>
        <dbReference type="ARBA" id="ARBA00022824"/>
    </source>
</evidence>
<evidence type="ECO:0000256" key="19">
    <source>
        <dbReference type="ARBA" id="ARBA00025833"/>
    </source>
</evidence>
<dbReference type="GO" id="GO:0005764">
    <property type="term" value="C:lysosome"/>
    <property type="evidence" value="ECO:0007669"/>
    <property type="project" value="UniProtKB-SubCell"/>
</dbReference>
<sequence>MEKTSTFYSDYGIVKRIFLIAILLSFLVSLSAQQEDAKFVKRIFDQALTEGDCYEWLRHLTKDVGPRLAGSPGADAAVHSMRRLMDTLGFDTVYLQPCTVPRWDRGAPASGRIVNNAMIGTRPLAVVSLGNTIGTGPEGITAPIVEVQSLEEVEELGRPGVAGRIVFFNRPMDPTRLNTFAAYGGAVDQRGFGLIVAARYGAKAVLVRSMTTGNDDVPHTGGVALIDTVPKIPALSVSTNDANLLSSLLGNGEVRVHLQSNGRILPPVPSYNVIGEIRGTSHPEEIILVGGHLDSWDIGEGAHDDGAGVVHSLQVFPLLKQLGYRPQRTFRCVLFMNEENGLAGGRAYWEASNAAKEFHLAAIESDRGGFTPRGFSAQGREDVFTDYFSRVNEWLPILEPYGLMFTTGGSGADISGLKSQGGLLLGFIPDSQRYFDFHHTAADVFEVVNKRELELGAASITSLVYLIDKYGLR</sequence>
<dbReference type="SUPFAM" id="SSF52025">
    <property type="entry name" value="PA domain"/>
    <property type="match status" value="1"/>
</dbReference>
<keyword evidence="15" id="KW-0482">Metalloprotease</keyword>
<proteinExistence type="predicted"/>
<keyword evidence="18" id="KW-0458">Lysosome</keyword>
<keyword evidence="14" id="KW-0333">Golgi apparatus</keyword>
<evidence type="ECO:0000256" key="1">
    <source>
        <dbReference type="ARBA" id="ARBA00004240"/>
    </source>
</evidence>
<evidence type="ECO:0000313" key="23">
    <source>
        <dbReference type="Proteomes" id="UP000199021"/>
    </source>
</evidence>
<evidence type="ECO:0000256" key="9">
    <source>
        <dbReference type="ARBA" id="ARBA00022723"/>
    </source>
</evidence>
<dbReference type="EMBL" id="FOFB01000014">
    <property type="protein sequence ID" value="SEQ72200.1"/>
    <property type="molecule type" value="Genomic_DNA"/>
</dbReference>
<evidence type="ECO:0000256" key="6">
    <source>
        <dbReference type="ARBA" id="ARBA00022525"/>
    </source>
</evidence>
<dbReference type="InterPro" id="IPR046450">
    <property type="entry name" value="PA_dom_sf"/>
</dbReference>
<dbReference type="GO" id="GO:0004180">
    <property type="term" value="F:carboxypeptidase activity"/>
    <property type="evidence" value="ECO:0007669"/>
    <property type="project" value="UniProtKB-KW"/>
</dbReference>
<evidence type="ECO:0000256" key="13">
    <source>
        <dbReference type="ARBA" id="ARBA00022833"/>
    </source>
</evidence>
<dbReference type="InterPro" id="IPR007484">
    <property type="entry name" value="Peptidase_M28"/>
</dbReference>
<dbReference type="InterPro" id="IPR039866">
    <property type="entry name" value="CPQ"/>
</dbReference>
<evidence type="ECO:0000256" key="4">
    <source>
        <dbReference type="ARBA" id="ARBA00004613"/>
    </source>
</evidence>
<dbReference type="Gene3D" id="3.40.630.10">
    <property type="entry name" value="Zn peptidases"/>
    <property type="match status" value="1"/>
</dbReference>
<evidence type="ECO:0000256" key="3">
    <source>
        <dbReference type="ARBA" id="ARBA00004555"/>
    </source>
</evidence>
<evidence type="ECO:0000256" key="10">
    <source>
        <dbReference type="ARBA" id="ARBA00022729"/>
    </source>
</evidence>
<evidence type="ECO:0000256" key="17">
    <source>
        <dbReference type="ARBA" id="ARBA00023180"/>
    </source>
</evidence>
<keyword evidence="23" id="KW-1185">Reference proteome</keyword>
<keyword evidence="9" id="KW-0479">Metal-binding</keyword>
<keyword evidence="13" id="KW-0862">Zinc</keyword>
<evidence type="ECO:0000256" key="2">
    <source>
        <dbReference type="ARBA" id="ARBA00004371"/>
    </source>
</evidence>
<dbReference type="GO" id="GO:0005576">
    <property type="term" value="C:extracellular region"/>
    <property type="evidence" value="ECO:0007669"/>
    <property type="project" value="UniProtKB-SubCell"/>
</dbReference>
<dbReference type="STRING" id="478744.SAMN05444359_114138"/>
<dbReference type="SUPFAM" id="SSF53187">
    <property type="entry name" value="Zn-dependent exopeptidases"/>
    <property type="match status" value="1"/>
</dbReference>
<dbReference type="PANTHER" id="PTHR12053:SF3">
    <property type="entry name" value="CARBOXYPEPTIDASE Q"/>
    <property type="match status" value="1"/>
</dbReference>
<evidence type="ECO:0000256" key="11">
    <source>
        <dbReference type="ARBA" id="ARBA00022801"/>
    </source>
</evidence>
<protein>
    <recommendedName>
        <fullName evidence="5">Carboxypeptidase Q</fullName>
    </recommendedName>
    <alternativeName>
        <fullName evidence="20">Plasma glutamate carboxypeptidase</fullName>
    </alternativeName>
</protein>
<accession>A0A1H9ICC4</accession>
<keyword evidence="12" id="KW-0256">Endoplasmic reticulum</keyword>